<proteinExistence type="predicted"/>
<evidence type="ECO:0000313" key="2">
    <source>
        <dbReference type="Proteomes" id="UP000294355"/>
    </source>
</evidence>
<dbReference type="AlphaFoldDB" id="A0A446ZIU8"/>
<accession>A0A446ZIU8</accession>
<dbReference type="EMBL" id="LS999521">
    <property type="protein sequence ID" value="VAX44386.1"/>
    <property type="molecule type" value="Genomic_DNA"/>
</dbReference>
<organism evidence="1 2">
    <name type="scientific">Acinetobacter calcoaceticus</name>
    <dbReference type="NCBI Taxonomy" id="471"/>
    <lineage>
        <taxon>Bacteria</taxon>
        <taxon>Pseudomonadati</taxon>
        <taxon>Pseudomonadota</taxon>
        <taxon>Gammaproteobacteria</taxon>
        <taxon>Moraxellales</taxon>
        <taxon>Moraxellaceae</taxon>
        <taxon>Acinetobacter</taxon>
        <taxon>Acinetobacter calcoaceticus/baumannii complex</taxon>
    </lineage>
</organism>
<dbReference type="OrthoDB" id="6695481at2"/>
<dbReference type="RefSeq" id="WP_133973174.1">
    <property type="nucleotide sequence ID" value="NZ_LS999521.1"/>
</dbReference>
<reference evidence="1 2" key="1">
    <citation type="submission" date="2018-08" db="EMBL/GenBank/DDBJ databases">
        <authorList>
            <person name="Gonzaga-Molto A."/>
        </authorList>
    </citation>
    <scope>NUCLEOTIDE SEQUENCE [LARGE SCALE GENOMIC DNA]</scope>
    <source>
        <strain evidence="1">Acinetobacter calcoaceticus str. 2117</strain>
    </source>
</reference>
<dbReference type="Proteomes" id="UP000294355">
    <property type="component" value="Chromosome"/>
</dbReference>
<sequence>MNTTQILGEAPGIQYQKKTDKTEATTNQSLTNTIIIGRFKRGRFDEPMTIHKGNIRGQLGYDPKNPDYICVQECLERNVPSVQVLRVAPNIG</sequence>
<protein>
    <submittedName>
        <fullName evidence="1">Uncharacterized protein</fullName>
    </submittedName>
</protein>
<gene>
    <name evidence="1" type="ORF">AC2117_01568</name>
</gene>
<evidence type="ECO:0000313" key="1">
    <source>
        <dbReference type="EMBL" id="VAX44386.1"/>
    </source>
</evidence>
<name>A0A446ZIU8_ACICA</name>